<dbReference type="SUPFAM" id="SSF51419">
    <property type="entry name" value="PLP-binding barrel"/>
    <property type="match status" value="1"/>
</dbReference>
<dbReference type="EMBL" id="LAJY01000036">
    <property type="protein sequence ID" value="KJV10843.1"/>
    <property type="molecule type" value="Genomic_DNA"/>
</dbReference>
<dbReference type="InterPro" id="IPR029066">
    <property type="entry name" value="PLP-binding_barrel"/>
</dbReference>
<name>A0A0F3IWB9_9PROT</name>
<dbReference type="FunFam" id="3.20.20.10:FF:000018">
    <property type="entry name" value="Pyridoxal phosphate homeostasis protein"/>
    <property type="match status" value="1"/>
</dbReference>
<dbReference type="PANTHER" id="PTHR10146:SF14">
    <property type="entry name" value="PYRIDOXAL PHOSPHATE HOMEOSTASIS PROTEIN"/>
    <property type="match status" value="1"/>
</dbReference>
<dbReference type="HAMAP" id="MF_02087">
    <property type="entry name" value="PLP_homeostasis"/>
    <property type="match status" value="1"/>
</dbReference>
<evidence type="ECO:0000256" key="2">
    <source>
        <dbReference type="HAMAP-Rule" id="MF_02087"/>
    </source>
</evidence>
<dbReference type="RefSeq" id="WP_045774430.1">
    <property type="nucleotide sequence ID" value="NZ_LAJY01000036.1"/>
</dbReference>
<evidence type="ECO:0000256" key="1">
    <source>
        <dbReference type="ARBA" id="ARBA00022898"/>
    </source>
</evidence>
<keyword evidence="1 2" id="KW-0663">Pyridoxal phosphate</keyword>
<comment type="cofactor">
    <cofactor evidence="3">
        <name>pyridoxal 5'-phosphate</name>
        <dbReference type="ChEBI" id="CHEBI:597326"/>
    </cofactor>
</comment>
<dbReference type="NCBIfam" id="TIGR00044">
    <property type="entry name" value="YggS family pyridoxal phosphate-dependent enzyme"/>
    <property type="match status" value="1"/>
</dbReference>
<dbReference type="CDD" id="cd00635">
    <property type="entry name" value="PLPDE_III_YBL036c_like"/>
    <property type="match status" value="1"/>
</dbReference>
<evidence type="ECO:0000313" key="7">
    <source>
        <dbReference type="Proteomes" id="UP000033774"/>
    </source>
</evidence>
<dbReference type="PANTHER" id="PTHR10146">
    <property type="entry name" value="PROLINE SYNTHETASE CO-TRANSCRIBED BACTERIAL HOMOLOG PROTEIN"/>
    <property type="match status" value="1"/>
</dbReference>
<dbReference type="Proteomes" id="UP000033774">
    <property type="component" value="Unassembled WGS sequence"/>
</dbReference>
<gene>
    <name evidence="6" type="ORF">VZ95_02240</name>
</gene>
<dbReference type="OrthoDB" id="9804072at2"/>
<comment type="similarity">
    <text evidence="2 4">Belongs to the pyridoxal phosphate-binding protein YggS/PROSC family.</text>
</comment>
<feature type="modified residue" description="N6-(pyridoxal phosphate)lysine" evidence="2 3">
    <location>
        <position position="37"/>
    </location>
</feature>
<evidence type="ECO:0000313" key="6">
    <source>
        <dbReference type="EMBL" id="KJV10843.1"/>
    </source>
</evidence>
<dbReference type="PIRSF" id="PIRSF004848">
    <property type="entry name" value="YBL036c_PLPDEIII"/>
    <property type="match status" value="1"/>
</dbReference>
<proteinExistence type="inferred from homology"/>
<protein>
    <recommendedName>
        <fullName evidence="2">Pyridoxal phosphate homeostasis protein</fullName>
        <shortName evidence="2">PLP homeostasis protein</shortName>
    </recommendedName>
</protein>
<evidence type="ECO:0000256" key="4">
    <source>
        <dbReference type="RuleBase" id="RU004514"/>
    </source>
</evidence>
<evidence type="ECO:0000259" key="5">
    <source>
        <dbReference type="Pfam" id="PF01168"/>
    </source>
</evidence>
<comment type="caution">
    <text evidence="6">The sequence shown here is derived from an EMBL/GenBank/DDBJ whole genome shotgun (WGS) entry which is preliminary data.</text>
</comment>
<dbReference type="AlphaFoldDB" id="A0A0F3IWB9"/>
<dbReference type="GO" id="GO:0030170">
    <property type="term" value="F:pyridoxal phosphate binding"/>
    <property type="evidence" value="ECO:0007669"/>
    <property type="project" value="UniProtKB-UniRule"/>
</dbReference>
<dbReference type="InterPro" id="IPR001608">
    <property type="entry name" value="Ala_racemase_N"/>
</dbReference>
<keyword evidence="7" id="KW-1185">Reference proteome</keyword>
<dbReference type="InterPro" id="IPR011078">
    <property type="entry name" value="PyrdxlP_homeostasis"/>
</dbReference>
<dbReference type="PATRIC" id="fig|552518.3.peg.2408"/>
<dbReference type="Gene3D" id="3.20.20.10">
    <property type="entry name" value="Alanine racemase"/>
    <property type="match status" value="1"/>
</dbReference>
<accession>A0A0F3IWB9</accession>
<comment type="function">
    <text evidence="2">Pyridoxal 5'-phosphate (PLP)-binding protein, which is involved in PLP homeostasis.</text>
</comment>
<organism evidence="6 7">
    <name type="scientific">Elstera litoralis</name>
    <dbReference type="NCBI Taxonomy" id="552518"/>
    <lineage>
        <taxon>Bacteria</taxon>
        <taxon>Pseudomonadati</taxon>
        <taxon>Pseudomonadota</taxon>
        <taxon>Alphaproteobacteria</taxon>
        <taxon>Rhodospirillales</taxon>
        <taxon>Rhodospirillaceae</taxon>
        <taxon>Elstera</taxon>
    </lineage>
</organism>
<sequence>MTGAIAEALAEVRQTIAAAAIAAGRAAETVTLVAVSKTHGAEAVRAALAAGQRVFGENRVQEAQEKFPALREAHPNLELHLIGPLQTNKVKQAVALFDVIQTVDRESLAEALAKEMAKSERRPACLIQVNTGEEPQKAGIPPREALAFIERARDVHNLPITGLMCIPPVDEEPALHFALLRKLALKAGLPILSMGMSGDYAAAVRFGATHVRVGTAIFGRRA</sequence>
<evidence type="ECO:0000256" key="3">
    <source>
        <dbReference type="PIRSR" id="PIRSR004848-1"/>
    </source>
</evidence>
<reference evidence="6 7" key="1">
    <citation type="submission" date="2015-03" db="EMBL/GenBank/DDBJ databases">
        <title>Draft genome sequence of Elstera litoralis.</title>
        <authorList>
            <person name="Rahalkar M.C."/>
            <person name="Dhakephalkar P.K."/>
            <person name="Pore S.D."/>
            <person name="Arora P."/>
            <person name="Kapse N.G."/>
            <person name="Pandit P.S."/>
        </authorList>
    </citation>
    <scope>NUCLEOTIDE SEQUENCE [LARGE SCALE GENOMIC DNA]</scope>
    <source>
        <strain evidence="6 7">Dia-1</strain>
    </source>
</reference>
<feature type="domain" description="Alanine racemase N-terminal" evidence="5">
    <location>
        <begin position="25"/>
        <end position="220"/>
    </location>
</feature>
<dbReference type="Pfam" id="PF01168">
    <property type="entry name" value="Ala_racemase_N"/>
    <property type="match status" value="1"/>
</dbReference>